<feature type="compositionally biased region" description="Basic and acidic residues" evidence="1">
    <location>
        <begin position="430"/>
        <end position="444"/>
    </location>
</feature>
<feature type="domain" description="U1-type" evidence="2">
    <location>
        <begin position="215"/>
        <end position="249"/>
    </location>
</feature>
<gene>
    <name evidence="3" type="ORF">MEUPH1_LOCUS20939</name>
</gene>
<keyword evidence="4" id="KW-1185">Reference proteome</keyword>
<dbReference type="GO" id="GO:0008270">
    <property type="term" value="F:zinc ion binding"/>
    <property type="evidence" value="ECO:0007669"/>
    <property type="project" value="InterPro"/>
</dbReference>
<dbReference type="InterPro" id="IPR003604">
    <property type="entry name" value="Matrin/U1-like-C_Znf_C2H2"/>
</dbReference>
<feature type="region of interest" description="Disordered" evidence="1">
    <location>
        <begin position="97"/>
        <end position="116"/>
    </location>
</feature>
<feature type="compositionally biased region" description="Low complexity" evidence="1">
    <location>
        <begin position="667"/>
        <end position="676"/>
    </location>
</feature>
<feature type="compositionally biased region" description="Basic residues" evidence="1">
    <location>
        <begin position="704"/>
        <end position="713"/>
    </location>
</feature>
<dbReference type="EMBL" id="CARXXK010000004">
    <property type="protein sequence ID" value="CAI6366341.1"/>
    <property type="molecule type" value="Genomic_DNA"/>
</dbReference>
<comment type="caution">
    <text evidence="3">The sequence shown here is derived from an EMBL/GenBank/DDBJ whole genome shotgun (WGS) entry which is preliminary data.</text>
</comment>
<feature type="region of interest" description="Disordered" evidence="1">
    <location>
        <begin position="20"/>
        <end position="59"/>
    </location>
</feature>
<feature type="domain" description="U1-type" evidence="2">
    <location>
        <begin position="526"/>
        <end position="560"/>
    </location>
</feature>
<feature type="region of interest" description="Disordered" evidence="1">
    <location>
        <begin position="570"/>
        <end position="630"/>
    </location>
</feature>
<feature type="region of interest" description="Disordered" evidence="1">
    <location>
        <begin position="386"/>
        <end position="494"/>
    </location>
</feature>
<dbReference type="InterPro" id="IPR056345">
    <property type="entry name" value="Znf-C2H2_CIZ1"/>
</dbReference>
<feature type="compositionally biased region" description="Basic and acidic residues" evidence="1">
    <location>
        <begin position="162"/>
        <end position="206"/>
    </location>
</feature>
<dbReference type="GO" id="GO:0005634">
    <property type="term" value="C:nucleus"/>
    <property type="evidence" value="ECO:0007669"/>
    <property type="project" value="TreeGrafter"/>
</dbReference>
<name>A0AAV0XFP3_9HEMI</name>
<evidence type="ECO:0000256" key="1">
    <source>
        <dbReference type="SAM" id="MobiDB-lite"/>
    </source>
</evidence>
<feature type="region of interest" description="Disordered" evidence="1">
    <location>
        <begin position="667"/>
        <end position="713"/>
    </location>
</feature>
<feature type="compositionally biased region" description="Acidic residues" evidence="1">
    <location>
        <begin position="579"/>
        <end position="592"/>
    </location>
</feature>
<feature type="compositionally biased region" description="Acidic residues" evidence="1">
    <location>
        <begin position="393"/>
        <end position="409"/>
    </location>
</feature>
<dbReference type="AlphaFoldDB" id="A0AAV0XFP3"/>
<evidence type="ECO:0000313" key="3">
    <source>
        <dbReference type="EMBL" id="CAI6366341.1"/>
    </source>
</evidence>
<dbReference type="SUPFAM" id="SSF57667">
    <property type="entry name" value="beta-beta-alpha zinc fingers"/>
    <property type="match status" value="1"/>
</dbReference>
<evidence type="ECO:0000313" key="4">
    <source>
        <dbReference type="Proteomes" id="UP001160148"/>
    </source>
</evidence>
<feature type="compositionally biased region" description="Gly residues" evidence="1">
    <location>
        <begin position="30"/>
        <end position="41"/>
    </location>
</feature>
<dbReference type="PANTHER" id="PTHR15491:SF9">
    <property type="entry name" value="CIP1-INTERACTING ZINC FINGER PROTEIN"/>
    <property type="match status" value="1"/>
</dbReference>
<feature type="compositionally biased region" description="Basic and acidic residues" evidence="1">
    <location>
        <begin position="466"/>
        <end position="494"/>
    </location>
</feature>
<feature type="compositionally biased region" description="Low complexity" evidence="1">
    <location>
        <begin position="42"/>
        <end position="59"/>
    </location>
</feature>
<dbReference type="Proteomes" id="UP001160148">
    <property type="component" value="Unassembled WGS sequence"/>
</dbReference>
<accession>A0AAV0XFP3</accession>
<proteinExistence type="predicted"/>
<dbReference type="PANTHER" id="PTHR15491">
    <property type="match status" value="1"/>
</dbReference>
<evidence type="ECO:0000259" key="2">
    <source>
        <dbReference type="SMART" id="SM00451"/>
    </source>
</evidence>
<dbReference type="InterPro" id="IPR036236">
    <property type="entry name" value="Znf_C2H2_sf"/>
</dbReference>
<dbReference type="InterPro" id="IPR026811">
    <property type="entry name" value="CIZ1"/>
</dbReference>
<feature type="region of interest" description="Disordered" evidence="1">
    <location>
        <begin position="132"/>
        <end position="206"/>
    </location>
</feature>
<sequence length="713" mass="80193">MPIDRHASWSRAPLIRVDTRESKMSYNRRSGGGGYGAGNSGNYGNSYGQSPSNNFSGSNNYGSGGVGGGGGGGSGNFNGGGSSRFNNFNSYGRNPKMSPWESGVSPGGGMMPNVHPNQMALANDLLSKLLAPNQGGYGSSQNWGPNPGMVRRQESFKNQNRRRPDNRNRRPPPKKDDKKKDSKPEADKNDKSNETNGVKKETTDQEHVDYDGIPTAVLFCHVCQKHMWDGASFEKHVRGRPHELMMTYLDEGYKMQVELMRHQIKAAENQREIDLERMQAQNKGKAKPLFRNYCPMCNINFYGPLTGHRKSDRHRKLKQFLHPECKMCDTLFHTRLEWDDHKLSSDHLRKVGEQRRQFNPDLKDDEFELLDVIVIEDDVHSEEIPVALKSDMLDDQDMKDDEEEEDQDIEKESKDNEVLDNIVDGEKEENDNSKEENDVSKEENDVSAVENDVSKEANDISEIENDTSKTENDTSKTENNNSKEENNIDKELNDTAAKEDTLVIKKEKDEKYNPANVVGRELVVKTGGYVCRICAMFMKNDEEADLHCQTASHYINFTTITKLHAKINNRKRKMKEDKKDDDDKEVNPEDTEIEHQEKKARLDETENDTPAVEQNGIVEPQSEPMDDDDDVQEIQSDVPIIEIPDEEVKAIDSEDSVVADTVVADTDVKTSEVVAEPESEPVKEAPAVKTTPPRGGRGGGRGRGVARRGRSSR</sequence>
<feature type="domain" description="U1-type" evidence="2">
    <location>
        <begin position="317"/>
        <end position="354"/>
    </location>
</feature>
<protein>
    <recommendedName>
        <fullName evidence="2">U1-type domain-containing protein</fullName>
    </recommendedName>
</protein>
<dbReference type="GO" id="GO:0003676">
    <property type="term" value="F:nucleic acid binding"/>
    <property type="evidence" value="ECO:0007669"/>
    <property type="project" value="InterPro"/>
</dbReference>
<dbReference type="Pfam" id="PF23330">
    <property type="entry name" value="zf-C2H2_14"/>
    <property type="match status" value="1"/>
</dbReference>
<feature type="compositionally biased region" description="Basic and acidic residues" evidence="1">
    <location>
        <begin position="593"/>
        <end position="604"/>
    </location>
</feature>
<organism evidence="3 4">
    <name type="scientific">Macrosiphum euphorbiae</name>
    <name type="common">potato aphid</name>
    <dbReference type="NCBI Taxonomy" id="13131"/>
    <lineage>
        <taxon>Eukaryota</taxon>
        <taxon>Metazoa</taxon>
        <taxon>Ecdysozoa</taxon>
        <taxon>Arthropoda</taxon>
        <taxon>Hexapoda</taxon>
        <taxon>Insecta</taxon>
        <taxon>Pterygota</taxon>
        <taxon>Neoptera</taxon>
        <taxon>Paraneoptera</taxon>
        <taxon>Hemiptera</taxon>
        <taxon>Sternorrhyncha</taxon>
        <taxon>Aphidomorpha</taxon>
        <taxon>Aphidoidea</taxon>
        <taxon>Aphididae</taxon>
        <taxon>Macrosiphini</taxon>
        <taxon>Macrosiphum</taxon>
    </lineage>
</organism>
<dbReference type="SMART" id="SM00451">
    <property type="entry name" value="ZnF_U1"/>
    <property type="match status" value="3"/>
</dbReference>
<reference evidence="3 4" key="1">
    <citation type="submission" date="2023-01" db="EMBL/GenBank/DDBJ databases">
        <authorList>
            <person name="Whitehead M."/>
        </authorList>
    </citation>
    <scope>NUCLEOTIDE SEQUENCE [LARGE SCALE GENOMIC DNA]</scope>
</reference>